<dbReference type="Proteomes" id="UP000827092">
    <property type="component" value="Unassembled WGS sequence"/>
</dbReference>
<accession>A0AAV6UMU2</accession>
<dbReference type="PANTHER" id="PTHR13468:SF1">
    <property type="entry name" value="PROTEIN DEK"/>
    <property type="match status" value="1"/>
</dbReference>
<feature type="compositionally biased region" description="Basic and acidic residues" evidence="1">
    <location>
        <begin position="669"/>
        <end position="682"/>
    </location>
</feature>
<reference evidence="2 3" key="1">
    <citation type="journal article" date="2022" name="Nat. Ecol. Evol.">
        <title>A masculinizing supergene underlies an exaggerated male reproductive morph in a spider.</title>
        <authorList>
            <person name="Hendrickx F."/>
            <person name="De Corte Z."/>
            <person name="Sonet G."/>
            <person name="Van Belleghem S.M."/>
            <person name="Kostlbacher S."/>
            <person name="Vangestel C."/>
        </authorList>
    </citation>
    <scope>NUCLEOTIDE SEQUENCE [LARGE SCALE GENOMIC DNA]</scope>
    <source>
        <strain evidence="2">W744_W776</strain>
    </source>
</reference>
<feature type="compositionally biased region" description="Basic and acidic residues" evidence="1">
    <location>
        <begin position="86"/>
        <end position="109"/>
    </location>
</feature>
<dbReference type="GO" id="GO:0005634">
    <property type="term" value="C:nucleus"/>
    <property type="evidence" value="ECO:0007669"/>
    <property type="project" value="TreeGrafter"/>
</dbReference>
<sequence length="834" mass="94846">MAENPQISKPPSFKIVPVCLNKGSSNKTLTECKPSNSGEFPIRTISSNLSSSIEEPNTPSTKELHPTDSNSSSLTELELNMDCKENAKTVESSDKTSETKSNSKSDEAKGFVSADSEDSSISKLATDGDSTEVGGCTDDVSMSTTSNGESKVVVQVLSNNGCGKISALEHCIDVSEVPIESETLDCLKENEDQVQPSIIVNEDRLNGKLRRTHLMKLHIRPGNGVRLKDIPHVVSNIEKASPPVVGFIHKMMFGSNGKTQDDPSILQTKQDILHFSGFSFNEDSDIFQTKRKYLQKVPYQMLCGMCNVLLGKDPRTRYDSVEDLLNFMLKPTNNSPEGQQFTTEQMGFLGTELSDMEKEAMKDSLPIVLVKKLDENLVNKLLLGLDLDSPTFKKVSIEKVHRKPKYIKVTGRPKCQVQLKSFPEVVNRVQNARRRIINLMHILLYGRPGSDEVNRLNILEFEGFSGDKEKNITRKSEFLKKLKIEELNQLCHIFSLRIKTSTKPEKVMKFLNSLQVPDLRRRYKTKQRSQCTGKTDVQPKKKIPHSERKRDSILHIKKLKDFENIRKNIECAPPEELIELSDLLFLMPCDNLEVHQRILDFPSSSFKENSPEFHSRRTLLYYMNFDIIKKIASILEITDWEVYAHPQDLATTLLRFLMEMKPPASIRPEPMHTDGFQRKEPSGTRNRPHLMRLQKDDSLQRCNYTASHQALHDHGSVESFHEGKNQENTSVVVRRITESSYSFTDLKSNDPVTISDCKSDESLSLYSFLQHPSKKQLEVTVREIVSTNCWSSTMGEIINKVFQCYPKFNLTYRLDYIKSKAIDVLHELQFKKPT</sequence>
<dbReference type="AlphaFoldDB" id="A0AAV6UMU2"/>
<feature type="compositionally biased region" description="Polar residues" evidence="1">
    <location>
        <begin position="24"/>
        <end position="61"/>
    </location>
</feature>
<dbReference type="GO" id="GO:0003677">
    <property type="term" value="F:DNA binding"/>
    <property type="evidence" value="ECO:0007669"/>
    <property type="project" value="InterPro"/>
</dbReference>
<dbReference type="GO" id="GO:0042393">
    <property type="term" value="F:histone binding"/>
    <property type="evidence" value="ECO:0007669"/>
    <property type="project" value="TreeGrafter"/>
</dbReference>
<organism evidence="2 3">
    <name type="scientific">Oedothorax gibbosus</name>
    <dbReference type="NCBI Taxonomy" id="931172"/>
    <lineage>
        <taxon>Eukaryota</taxon>
        <taxon>Metazoa</taxon>
        <taxon>Ecdysozoa</taxon>
        <taxon>Arthropoda</taxon>
        <taxon>Chelicerata</taxon>
        <taxon>Arachnida</taxon>
        <taxon>Araneae</taxon>
        <taxon>Araneomorphae</taxon>
        <taxon>Entelegynae</taxon>
        <taxon>Araneoidea</taxon>
        <taxon>Linyphiidae</taxon>
        <taxon>Erigoninae</taxon>
        <taxon>Oedothorax</taxon>
    </lineage>
</organism>
<feature type="region of interest" description="Disordered" evidence="1">
    <location>
        <begin position="667"/>
        <end position="688"/>
    </location>
</feature>
<evidence type="ECO:0000313" key="3">
    <source>
        <dbReference type="Proteomes" id="UP000827092"/>
    </source>
</evidence>
<dbReference type="EMBL" id="JAFNEN010000325">
    <property type="protein sequence ID" value="KAG8185737.1"/>
    <property type="molecule type" value="Genomic_DNA"/>
</dbReference>
<evidence type="ECO:0000256" key="1">
    <source>
        <dbReference type="SAM" id="MobiDB-lite"/>
    </source>
</evidence>
<dbReference type="InterPro" id="IPR044198">
    <property type="entry name" value="DEK"/>
</dbReference>
<keyword evidence="3" id="KW-1185">Reference proteome</keyword>
<comment type="caution">
    <text evidence="2">The sequence shown here is derived from an EMBL/GenBank/DDBJ whole genome shotgun (WGS) entry which is preliminary data.</text>
</comment>
<dbReference type="GO" id="GO:0006325">
    <property type="term" value="P:chromatin organization"/>
    <property type="evidence" value="ECO:0007669"/>
    <property type="project" value="InterPro"/>
</dbReference>
<dbReference type="Gene3D" id="1.10.10.60">
    <property type="entry name" value="Homeodomain-like"/>
    <property type="match status" value="1"/>
</dbReference>
<evidence type="ECO:0000313" key="2">
    <source>
        <dbReference type="EMBL" id="KAG8185737.1"/>
    </source>
</evidence>
<protein>
    <submittedName>
        <fullName evidence="2">Uncharacterized protein</fullName>
    </submittedName>
</protein>
<feature type="region of interest" description="Disordered" evidence="1">
    <location>
        <begin position="24"/>
        <end position="74"/>
    </location>
</feature>
<proteinExistence type="predicted"/>
<gene>
    <name evidence="2" type="ORF">JTE90_000723</name>
</gene>
<feature type="region of interest" description="Disordered" evidence="1">
    <location>
        <begin position="525"/>
        <end position="545"/>
    </location>
</feature>
<dbReference type="GO" id="GO:2000779">
    <property type="term" value="P:regulation of double-strand break repair"/>
    <property type="evidence" value="ECO:0007669"/>
    <property type="project" value="TreeGrafter"/>
</dbReference>
<feature type="region of interest" description="Disordered" evidence="1">
    <location>
        <begin position="86"/>
        <end position="134"/>
    </location>
</feature>
<name>A0AAV6UMU2_9ARAC</name>
<dbReference type="PANTHER" id="PTHR13468">
    <property type="entry name" value="DEK PROTEIN"/>
    <property type="match status" value="1"/>
</dbReference>